<evidence type="ECO:0000259" key="3">
    <source>
        <dbReference type="Pfam" id="PF13439"/>
    </source>
</evidence>
<name>A0A839T0G4_AZOMA</name>
<keyword evidence="1 4" id="KW-0808">Transferase</keyword>
<evidence type="ECO:0000313" key="5">
    <source>
        <dbReference type="Proteomes" id="UP000549250"/>
    </source>
</evidence>
<dbReference type="Gene3D" id="3.40.50.2000">
    <property type="entry name" value="Glycogen Phosphorylase B"/>
    <property type="match status" value="2"/>
</dbReference>
<keyword evidence="5" id="KW-1185">Reference proteome</keyword>
<dbReference type="GO" id="GO:0016757">
    <property type="term" value="F:glycosyltransferase activity"/>
    <property type="evidence" value="ECO:0007669"/>
    <property type="project" value="UniProtKB-KW"/>
</dbReference>
<evidence type="ECO:0000256" key="1">
    <source>
        <dbReference type="ARBA" id="ARBA00022679"/>
    </source>
</evidence>
<evidence type="ECO:0000313" key="4">
    <source>
        <dbReference type="EMBL" id="MBB3102479.1"/>
    </source>
</evidence>
<dbReference type="InterPro" id="IPR001296">
    <property type="entry name" value="Glyco_trans_1"/>
</dbReference>
<dbReference type="Proteomes" id="UP000549250">
    <property type="component" value="Unassembled WGS sequence"/>
</dbReference>
<dbReference type="InterPro" id="IPR028098">
    <property type="entry name" value="Glyco_trans_4-like_N"/>
</dbReference>
<dbReference type="CDD" id="cd03809">
    <property type="entry name" value="GT4_MtfB-like"/>
    <property type="match status" value="1"/>
</dbReference>
<reference evidence="4 5" key="1">
    <citation type="submission" date="2020-08" db="EMBL/GenBank/DDBJ databases">
        <title>Genomic Encyclopedia of Type Strains, Phase III (KMG-III): the genomes of soil and plant-associated and newly described type strains.</title>
        <authorList>
            <person name="Whitman W."/>
        </authorList>
    </citation>
    <scope>NUCLEOTIDE SEQUENCE [LARGE SCALE GENOMIC DNA]</scope>
    <source>
        <strain evidence="4 5">CECT 4462</strain>
    </source>
</reference>
<evidence type="ECO:0000259" key="2">
    <source>
        <dbReference type="Pfam" id="PF00534"/>
    </source>
</evidence>
<dbReference type="FunFam" id="3.40.50.2000:FF:000119">
    <property type="entry name" value="Glycosyl transferase group 1"/>
    <property type="match status" value="1"/>
</dbReference>
<dbReference type="EMBL" id="JACHXI010000003">
    <property type="protein sequence ID" value="MBB3102479.1"/>
    <property type="molecule type" value="Genomic_DNA"/>
</dbReference>
<dbReference type="EC" id="2.4.1.-" evidence="4"/>
<gene>
    <name evidence="4" type="ORF">FHR87_000862</name>
</gene>
<dbReference type="Pfam" id="PF13439">
    <property type="entry name" value="Glyco_transf_4"/>
    <property type="match status" value="1"/>
</dbReference>
<dbReference type="PANTHER" id="PTHR46401">
    <property type="entry name" value="GLYCOSYLTRANSFERASE WBBK-RELATED"/>
    <property type="match status" value="1"/>
</dbReference>
<dbReference type="AlphaFoldDB" id="A0A839T0G4"/>
<sequence>MKILLNTESLLPPLTGIGNYTLNLLRCLCEENEIEAIDCFSLGAFSPARETLARYAAQDRKTSARPTGLPQARLRTFIRGLPLAYRTRTWLYDLKLHSRAYRYRTHVYHEPNFILKNHAGPSVATIHDLSFIHYPQHHPAERVAWMKRQLPRTLARADLLITPSETIRQELIADHGVAANRVRAIYHGAADCFRPHAPEQSQPILQRYGLEHDRYLLFVASLEPRKGVDVLLDAWCALPDALRRTWPLVLAGAPGWKNRELLKRIERLQVSHGLRRLNFVPSEDLPALYAGASVFVYPALYEGFGLPVLEAMQSGVPVISTNETSMAEFAGDSISLVEPGNREQLTEHLQALLENDAHRNTLAVAGLRHSRNFSWKRCARETLDVYRAIVS</sequence>
<feature type="domain" description="Glycosyl transferase family 1" evidence="2">
    <location>
        <begin position="211"/>
        <end position="362"/>
    </location>
</feature>
<dbReference type="PANTHER" id="PTHR46401:SF2">
    <property type="entry name" value="GLYCOSYLTRANSFERASE WBBK-RELATED"/>
    <property type="match status" value="1"/>
</dbReference>
<dbReference type="RefSeq" id="WP_183165476.1">
    <property type="nucleotide sequence ID" value="NZ_JACHXI010000003.1"/>
</dbReference>
<keyword evidence="4" id="KW-0328">Glycosyltransferase</keyword>
<accession>A0A839T0G4</accession>
<dbReference type="SUPFAM" id="SSF53756">
    <property type="entry name" value="UDP-Glycosyltransferase/glycogen phosphorylase"/>
    <property type="match status" value="1"/>
</dbReference>
<protein>
    <submittedName>
        <fullName evidence="4">Alpha-1,3-rhamnosyl/mannosyltransferase</fullName>
        <ecNumber evidence="4">2.4.1.-</ecNumber>
    </submittedName>
</protein>
<comment type="caution">
    <text evidence="4">The sequence shown here is derived from an EMBL/GenBank/DDBJ whole genome shotgun (WGS) entry which is preliminary data.</text>
</comment>
<proteinExistence type="predicted"/>
<dbReference type="GO" id="GO:0009103">
    <property type="term" value="P:lipopolysaccharide biosynthetic process"/>
    <property type="evidence" value="ECO:0007669"/>
    <property type="project" value="TreeGrafter"/>
</dbReference>
<feature type="domain" description="Glycosyltransferase subfamily 4-like N-terminal" evidence="3">
    <location>
        <begin position="16"/>
        <end position="188"/>
    </location>
</feature>
<organism evidence="4 5">
    <name type="scientific">Azomonas macrocytogenes</name>
    <name type="common">Azotobacter macrocytogenes</name>
    <dbReference type="NCBI Taxonomy" id="69962"/>
    <lineage>
        <taxon>Bacteria</taxon>
        <taxon>Pseudomonadati</taxon>
        <taxon>Pseudomonadota</taxon>
        <taxon>Gammaproteobacteria</taxon>
        <taxon>Pseudomonadales</taxon>
        <taxon>Pseudomonadaceae</taxon>
        <taxon>Azomonas</taxon>
    </lineage>
</organism>
<dbReference type="Pfam" id="PF00534">
    <property type="entry name" value="Glycos_transf_1"/>
    <property type="match status" value="1"/>
</dbReference>